<dbReference type="Pfam" id="PF00916">
    <property type="entry name" value="Sulfate_transp"/>
    <property type="match status" value="1"/>
</dbReference>
<evidence type="ECO:0000256" key="3">
    <source>
        <dbReference type="ARBA" id="ARBA00022989"/>
    </source>
</evidence>
<keyword evidence="4 5" id="KW-0472">Membrane</keyword>
<keyword evidence="8" id="KW-1185">Reference proteome</keyword>
<sequence length="565" mass="60995">MKVHTKYPYGYMKEGIPVMKSSWLDWMRPYHKEYLQGDISSGLIVAVMLIPQGMAYAMLAGMPPVTGLYAAAIPIFIYAMIGSSRQLAVGPVAVVSLLVFAGVSPLAEPGSSEYMTLAVLLMLMVGVIQLLMGVLRLGFITKFFSHAVISGFTSAAAIVIAFSQLKHIVGLPLENSQPAGAAAEAAMQLSAWNWTAVGLAAAGVIVILASKRFIPLIPGPLAAVLLGIGTVIWFNLDAAGVSIIGEVPGGLPAFSLPAVTGDAVMALLPTALTISFIGFMESFAMAKVIAAKEKQYVSADRELSGLGAANIGGSFFGGFPVTGGFSRSAVNYDAGAKTPLASIITAVLLLLTLQFFTGAFYYLPNAILASVIIVAVYKLIDWKEAVSLFKLRKADGAVWMITFGATLLIGVEQGIFIGIGISLLVFIWSSAYPHTAALGWLEESRTYRNVKRYPHAEEREGIFMLRIDAPLYFANAAFVESRIEEGLVARPETTEVILDFSGVNSMDAVAVHELEQWEKMLQDRGITLTIVDIKGPVRDILRKAEWEEDRLQMTLQNRYRTTHIR</sequence>
<feature type="transmembrane region" description="Helical" evidence="5">
    <location>
        <begin position="65"/>
        <end position="81"/>
    </location>
</feature>
<protein>
    <submittedName>
        <fullName evidence="7">SulP family inorganic anion transporter</fullName>
    </submittedName>
</protein>
<dbReference type="InterPro" id="IPR036513">
    <property type="entry name" value="STAS_dom_sf"/>
</dbReference>
<dbReference type="InterPro" id="IPR002645">
    <property type="entry name" value="STAS_dom"/>
</dbReference>
<evidence type="ECO:0000256" key="1">
    <source>
        <dbReference type="ARBA" id="ARBA00004141"/>
    </source>
</evidence>
<keyword evidence="3 5" id="KW-1133">Transmembrane helix</keyword>
<dbReference type="InterPro" id="IPR001902">
    <property type="entry name" value="SLC26A/SulP_fam"/>
</dbReference>
<dbReference type="RefSeq" id="WP_377907996.1">
    <property type="nucleotide sequence ID" value="NZ_JBHSGK010000003.1"/>
</dbReference>
<dbReference type="EMBL" id="JBHSGK010000003">
    <property type="protein sequence ID" value="MFC4735370.1"/>
    <property type="molecule type" value="Genomic_DNA"/>
</dbReference>
<organism evidence="7 8">
    <name type="scientific">Bacillus daqingensis</name>
    <dbReference type="NCBI Taxonomy" id="872396"/>
    <lineage>
        <taxon>Bacteria</taxon>
        <taxon>Bacillati</taxon>
        <taxon>Bacillota</taxon>
        <taxon>Bacilli</taxon>
        <taxon>Bacillales</taxon>
        <taxon>Bacillaceae</taxon>
        <taxon>Bacillus</taxon>
    </lineage>
</organism>
<dbReference type="PROSITE" id="PS50801">
    <property type="entry name" value="STAS"/>
    <property type="match status" value="1"/>
</dbReference>
<evidence type="ECO:0000313" key="8">
    <source>
        <dbReference type="Proteomes" id="UP001595896"/>
    </source>
</evidence>
<dbReference type="InterPro" id="IPR011547">
    <property type="entry name" value="SLC26A/SulP_dom"/>
</dbReference>
<keyword evidence="2 5" id="KW-0812">Transmembrane</keyword>
<comment type="caution">
    <text evidence="7">The sequence shown here is derived from an EMBL/GenBank/DDBJ whole genome shotgun (WGS) entry which is preliminary data.</text>
</comment>
<feature type="transmembrane region" description="Helical" evidence="5">
    <location>
        <begin position="189"/>
        <end position="209"/>
    </location>
</feature>
<feature type="transmembrane region" description="Helical" evidence="5">
    <location>
        <begin position="362"/>
        <end position="380"/>
    </location>
</feature>
<reference evidence="8" key="1">
    <citation type="journal article" date="2019" name="Int. J. Syst. Evol. Microbiol.">
        <title>The Global Catalogue of Microorganisms (GCM) 10K type strain sequencing project: providing services to taxonomists for standard genome sequencing and annotation.</title>
        <authorList>
            <consortium name="The Broad Institute Genomics Platform"/>
            <consortium name="The Broad Institute Genome Sequencing Center for Infectious Disease"/>
            <person name="Wu L."/>
            <person name="Ma J."/>
        </authorList>
    </citation>
    <scope>NUCLEOTIDE SEQUENCE [LARGE SCALE GENOMIC DNA]</scope>
    <source>
        <strain evidence="8">JCM 12165</strain>
    </source>
</reference>
<accession>A0ABV9NRR0</accession>
<dbReference type="Pfam" id="PF01740">
    <property type="entry name" value="STAS"/>
    <property type="match status" value="1"/>
</dbReference>
<feature type="transmembrane region" description="Helical" evidence="5">
    <location>
        <begin position="401"/>
        <end position="428"/>
    </location>
</feature>
<dbReference type="Proteomes" id="UP001595896">
    <property type="component" value="Unassembled WGS sequence"/>
</dbReference>
<dbReference type="SUPFAM" id="SSF52091">
    <property type="entry name" value="SpoIIaa-like"/>
    <property type="match status" value="1"/>
</dbReference>
<dbReference type="Gene3D" id="3.30.750.24">
    <property type="entry name" value="STAS domain"/>
    <property type="match status" value="1"/>
</dbReference>
<proteinExistence type="predicted"/>
<feature type="transmembrane region" description="Helical" evidence="5">
    <location>
        <begin position="221"/>
        <end position="244"/>
    </location>
</feature>
<feature type="domain" description="STAS" evidence="6">
    <location>
        <begin position="452"/>
        <end position="565"/>
    </location>
</feature>
<evidence type="ECO:0000259" key="6">
    <source>
        <dbReference type="PROSITE" id="PS50801"/>
    </source>
</evidence>
<gene>
    <name evidence="7" type="ORF">ACFO4L_02115</name>
</gene>
<evidence type="ECO:0000256" key="4">
    <source>
        <dbReference type="ARBA" id="ARBA00023136"/>
    </source>
</evidence>
<dbReference type="PANTHER" id="PTHR11814">
    <property type="entry name" value="SULFATE TRANSPORTER"/>
    <property type="match status" value="1"/>
</dbReference>
<name>A0ABV9NRR0_9BACI</name>
<feature type="transmembrane region" description="Helical" evidence="5">
    <location>
        <begin position="88"/>
        <end position="108"/>
    </location>
</feature>
<feature type="transmembrane region" description="Helical" evidence="5">
    <location>
        <begin position="114"/>
        <end position="135"/>
    </location>
</feature>
<feature type="transmembrane region" description="Helical" evidence="5">
    <location>
        <begin position="264"/>
        <end position="286"/>
    </location>
</feature>
<feature type="transmembrane region" description="Helical" evidence="5">
    <location>
        <begin position="147"/>
        <end position="169"/>
    </location>
</feature>
<dbReference type="CDD" id="cd07042">
    <property type="entry name" value="STAS_SulP_like_sulfate_transporter"/>
    <property type="match status" value="1"/>
</dbReference>
<evidence type="ECO:0000313" key="7">
    <source>
        <dbReference type="EMBL" id="MFC4735370.1"/>
    </source>
</evidence>
<feature type="transmembrane region" description="Helical" evidence="5">
    <location>
        <begin position="39"/>
        <end position="59"/>
    </location>
</feature>
<evidence type="ECO:0000256" key="5">
    <source>
        <dbReference type="SAM" id="Phobius"/>
    </source>
</evidence>
<comment type="subcellular location">
    <subcellularLocation>
        <location evidence="1">Membrane</location>
        <topology evidence="1">Multi-pass membrane protein</topology>
    </subcellularLocation>
</comment>
<evidence type="ECO:0000256" key="2">
    <source>
        <dbReference type="ARBA" id="ARBA00022692"/>
    </source>
</evidence>
<dbReference type="NCBIfam" id="TIGR00815">
    <property type="entry name" value="sulP"/>
    <property type="match status" value="1"/>
</dbReference>